<evidence type="ECO:0000259" key="4">
    <source>
        <dbReference type="Pfam" id="PF25053"/>
    </source>
</evidence>
<accession>A0A010RBT0</accession>
<dbReference type="InterPro" id="IPR056693">
    <property type="entry name" value="DUF7791"/>
</dbReference>
<dbReference type="PANTHER" id="PTHR10039">
    <property type="entry name" value="AMELOGENIN"/>
    <property type="match status" value="1"/>
</dbReference>
<dbReference type="Pfam" id="PF25053">
    <property type="entry name" value="DUF7791"/>
    <property type="match status" value="1"/>
</dbReference>
<evidence type="ECO:0000256" key="2">
    <source>
        <dbReference type="SAM" id="MobiDB-lite"/>
    </source>
</evidence>
<dbReference type="InterPro" id="IPR027417">
    <property type="entry name" value="P-loop_NTPase"/>
</dbReference>
<keyword evidence="1" id="KW-0677">Repeat</keyword>
<feature type="domain" description="DUF7791" evidence="4">
    <location>
        <begin position="590"/>
        <end position="722"/>
    </location>
</feature>
<evidence type="ECO:0000313" key="5">
    <source>
        <dbReference type="EMBL" id="EXF77696.1"/>
    </source>
</evidence>
<proteinExistence type="predicted"/>
<dbReference type="KEGG" id="cfj:CFIO01_13725"/>
<dbReference type="InterPro" id="IPR056884">
    <property type="entry name" value="NPHP3-like_N"/>
</dbReference>
<dbReference type="AlphaFoldDB" id="A0A010RBT0"/>
<dbReference type="HOGENOM" id="CLU_002341_6_1_1"/>
<evidence type="ECO:0008006" key="7">
    <source>
        <dbReference type="Google" id="ProtNLM"/>
    </source>
</evidence>
<dbReference type="SUPFAM" id="SSF52540">
    <property type="entry name" value="P-loop containing nucleoside triphosphate hydrolases"/>
    <property type="match status" value="1"/>
</dbReference>
<feature type="domain" description="Nephrocystin 3-like N-terminal" evidence="3">
    <location>
        <begin position="278"/>
        <end position="480"/>
    </location>
</feature>
<dbReference type="PANTHER" id="PTHR10039:SF5">
    <property type="entry name" value="NACHT DOMAIN-CONTAINING PROTEIN"/>
    <property type="match status" value="1"/>
</dbReference>
<reference evidence="5 6" key="1">
    <citation type="submission" date="2014-02" db="EMBL/GenBank/DDBJ databases">
        <title>The genome sequence of Colletotrichum fioriniae PJ7.</title>
        <authorList>
            <person name="Baroncelli R."/>
            <person name="Thon M.R."/>
        </authorList>
    </citation>
    <scope>NUCLEOTIDE SEQUENCE [LARGE SCALE GENOMIC DNA]</scope>
    <source>
        <strain evidence="5 6">PJ7</strain>
    </source>
</reference>
<dbReference type="Proteomes" id="UP000020467">
    <property type="component" value="Unassembled WGS sequence"/>
</dbReference>
<evidence type="ECO:0000256" key="1">
    <source>
        <dbReference type="ARBA" id="ARBA00022737"/>
    </source>
</evidence>
<evidence type="ECO:0000259" key="3">
    <source>
        <dbReference type="Pfam" id="PF24883"/>
    </source>
</evidence>
<feature type="region of interest" description="Disordered" evidence="2">
    <location>
        <begin position="729"/>
        <end position="752"/>
    </location>
</feature>
<dbReference type="STRING" id="1445577.A0A010RBT0"/>
<keyword evidence="6" id="KW-1185">Reference proteome</keyword>
<dbReference type="Gene3D" id="3.40.50.300">
    <property type="entry name" value="P-loop containing nucleotide triphosphate hydrolases"/>
    <property type="match status" value="1"/>
</dbReference>
<dbReference type="EMBL" id="JARH01000689">
    <property type="protein sequence ID" value="EXF77696.1"/>
    <property type="molecule type" value="Genomic_DNA"/>
</dbReference>
<organism evidence="5 6">
    <name type="scientific">Colletotrichum fioriniae PJ7</name>
    <dbReference type="NCBI Taxonomy" id="1445577"/>
    <lineage>
        <taxon>Eukaryota</taxon>
        <taxon>Fungi</taxon>
        <taxon>Dikarya</taxon>
        <taxon>Ascomycota</taxon>
        <taxon>Pezizomycotina</taxon>
        <taxon>Sordariomycetes</taxon>
        <taxon>Hypocreomycetidae</taxon>
        <taxon>Glomerellales</taxon>
        <taxon>Glomerellaceae</taxon>
        <taxon>Colletotrichum</taxon>
        <taxon>Colletotrichum acutatum species complex</taxon>
    </lineage>
</organism>
<evidence type="ECO:0000313" key="6">
    <source>
        <dbReference type="Proteomes" id="UP000020467"/>
    </source>
</evidence>
<sequence length="1036" mass="117147">MAEGAAAFAIAGNVLQFVEFATKFSNKCLEIHRAGGSAPSDLQSLRYLVDSQQNTLQRLRVSDSEHSKILLEHVEVANVAEACHKRFADISKSLDQIGITGGKTVRSVVFNAFKATWNQEKIEALKNEVASFSQSLNTSLLHSLREYAAKSEEQQIAILEKLDIIQDNTGTLTSTSIVEGQGASWNAPGDAVIAFIVRSLDAEPEEREKSAMELRQGILQRILLNTCSRGNHGEDGGPPSINLPRDREKQLQATILASFVYDVMDDRHSRIIDAHEETFRWIFEHPKEDPGKWSDFKDWLKSDDQLYWITGKAGSGKSTLMKFICSSAPENGPKNTIDPDTLSNDQFERCRHDLLDWAGSRSLIIASFYFWASGNELEASPRGLYMSLIFQILQHCPEMIPRVAPLWWEAMSLFDDKPSQMTEAELEAMIRLVIIEAQKERNICLFIDGLDEFSGRPKKLIALIRFILECPNVKVCVSSRPWVVFEDAFEHEPSLKLEDLTYRDIKGFIAKNFAEDPGFARLARREPEYASRLEDRIATKAAGVFLWVSMVVRSLLSGMGNDDGVSDMQRRLDQLPQELETLYSTMLDSLEGFYFEHAAQYFLLLEAWKTSPPAVLFDFADEEVGYPIKLRVRECSKDEIHERAETARRRINSRCRGLLEVTSPSSVTKGVEAFGTVQYLHKTVRDYILSPAIDKRIKAARPNFDSHLHICSAYLSAFKTVVIQDRHKPFPGKPFSGKPPPGKSSDDTDTECDEELEQNMKNFAACCLQAASKVKKENTTIMVDLLDSLRDSSARMIGGDERRQARFYRSVSRSEGLSNWYNTKAGSSFLSLAVRFGAVNYVETKVSPGCLVPRASFESIRKFEMSPTLRFRQLIGDTSKSDATNVSNDERHLYWPLLVDALHHIPPRLDMVRLCLEKGADPNFQPHGNGSTIWTEWIADMILRIAVEKEKGSILEITRERMRECLNPWWDATQLLIEHEAHVGSHPLALARARWAYLKTRLSDREAKRFGAMLIGLKTQDRSYEPNYAKAAMLIT</sequence>
<dbReference type="Pfam" id="PF24883">
    <property type="entry name" value="NPHP3_N"/>
    <property type="match status" value="1"/>
</dbReference>
<protein>
    <recommendedName>
        <fullName evidence="7">NACHT domain-containing protein</fullName>
    </recommendedName>
</protein>
<dbReference type="eggNOG" id="ENOG502SHWY">
    <property type="taxonomic scope" value="Eukaryota"/>
</dbReference>
<comment type="caution">
    <text evidence="5">The sequence shown here is derived from an EMBL/GenBank/DDBJ whole genome shotgun (WGS) entry which is preliminary data.</text>
</comment>
<dbReference type="OrthoDB" id="443402at2759"/>
<name>A0A010RBT0_9PEZI</name>
<gene>
    <name evidence="5" type="ORF">CFIO01_13725</name>
</gene>